<sequence>MTGDQLLIDYMQHGRLPDDLLKGWTSQGEPCASYIKTTLYSEEAAQAMREVHSGVCGAHQSGAKLHFQIKRMGYYWPTMFHANFIHQSPEPLHPTTASWPFDSWGMYMVGGDGGKLFNNKMIADLCARFKFKKYHSSMYYPQANDLVEAFNKILCNILRRTPTQPTPYALVYDVEVVLPLEVQIPSLRVAMNEGFTQEEAMQLRV</sequence>
<name>A0AAV3RM97_LITER</name>
<evidence type="ECO:0000313" key="2">
    <source>
        <dbReference type="Proteomes" id="UP001454036"/>
    </source>
</evidence>
<dbReference type="EMBL" id="BAABME010010367">
    <property type="protein sequence ID" value="GAA0177929.1"/>
    <property type="molecule type" value="Genomic_DNA"/>
</dbReference>
<evidence type="ECO:0008006" key="3">
    <source>
        <dbReference type="Google" id="ProtNLM"/>
    </source>
</evidence>
<dbReference type="Proteomes" id="UP001454036">
    <property type="component" value="Unassembled WGS sequence"/>
</dbReference>
<dbReference type="GO" id="GO:0003676">
    <property type="term" value="F:nucleic acid binding"/>
    <property type="evidence" value="ECO:0007669"/>
    <property type="project" value="InterPro"/>
</dbReference>
<accession>A0AAV3RM97</accession>
<dbReference type="PANTHER" id="PTHR48475:SF1">
    <property type="entry name" value="RNASE H TYPE-1 DOMAIN-CONTAINING PROTEIN"/>
    <property type="match status" value="1"/>
</dbReference>
<gene>
    <name evidence="1" type="ORF">LIER_29767</name>
</gene>
<organism evidence="1 2">
    <name type="scientific">Lithospermum erythrorhizon</name>
    <name type="common">Purple gromwell</name>
    <name type="synonym">Lithospermum officinale var. erythrorhizon</name>
    <dbReference type="NCBI Taxonomy" id="34254"/>
    <lineage>
        <taxon>Eukaryota</taxon>
        <taxon>Viridiplantae</taxon>
        <taxon>Streptophyta</taxon>
        <taxon>Embryophyta</taxon>
        <taxon>Tracheophyta</taxon>
        <taxon>Spermatophyta</taxon>
        <taxon>Magnoliopsida</taxon>
        <taxon>eudicotyledons</taxon>
        <taxon>Gunneridae</taxon>
        <taxon>Pentapetalae</taxon>
        <taxon>asterids</taxon>
        <taxon>lamiids</taxon>
        <taxon>Boraginales</taxon>
        <taxon>Boraginaceae</taxon>
        <taxon>Boraginoideae</taxon>
        <taxon>Lithospermeae</taxon>
        <taxon>Lithospermum</taxon>
    </lineage>
</organism>
<dbReference type="PANTHER" id="PTHR48475">
    <property type="entry name" value="RIBONUCLEASE H"/>
    <property type="match status" value="1"/>
</dbReference>
<evidence type="ECO:0000313" key="1">
    <source>
        <dbReference type="EMBL" id="GAA0177929.1"/>
    </source>
</evidence>
<dbReference type="InterPro" id="IPR036397">
    <property type="entry name" value="RNaseH_sf"/>
</dbReference>
<dbReference type="Gene3D" id="3.30.420.10">
    <property type="entry name" value="Ribonuclease H-like superfamily/Ribonuclease H"/>
    <property type="match status" value="1"/>
</dbReference>
<keyword evidence="2" id="KW-1185">Reference proteome</keyword>
<proteinExistence type="predicted"/>
<reference evidence="1 2" key="1">
    <citation type="submission" date="2024-01" db="EMBL/GenBank/DDBJ databases">
        <title>The complete chloroplast genome sequence of Lithospermum erythrorhizon: insights into the phylogenetic relationship among Boraginaceae species and the maternal lineages of purple gromwells.</title>
        <authorList>
            <person name="Okada T."/>
            <person name="Watanabe K."/>
        </authorList>
    </citation>
    <scope>NUCLEOTIDE SEQUENCE [LARGE SCALE GENOMIC DNA]</scope>
</reference>
<dbReference type="SUPFAM" id="SSF53098">
    <property type="entry name" value="Ribonuclease H-like"/>
    <property type="match status" value="1"/>
</dbReference>
<protein>
    <recommendedName>
        <fullName evidence="3">Integrase catalytic domain-containing protein</fullName>
    </recommendedName>
</protein>
<dbReference type="AlphaFoldDB" id="A0AAV3RM97"/>
<dbReference type="InterPro" id="IPR012337">
    <property type="entry name" value="RNaseH-like_sf"/>
</dbReference>
<comment type="caution">
    <text evidence="1">The sequence shown here is derived from an EMBL/GenBank/DDBJ whole genome shotgun (WGS) entry which is preliminary data.</text>
</comment>